<comment type="caution">
    <text evidence="1">The sequence shown here is derived from an EMBL/GenBank/DDBJ whole genome shotgun (WGS) entry which is preliminary data.</text>
</comment>
<dbReference type="AlphaFoldDB" id="A0A8H7UNQ9"/>
<dbReference type="OrthoDB" id="2277643at2759"/>
<dbReference type="Proteomes" id="UP000603453">
    <property type="component" value="Unassembled WGS sequence"/>
</dbReference>
<sequence>MFKSLFSINFNLIRVKKRETVPTDSTIDKSSLYSSNKHVIGFKTNIRFIFDYKESEFDIGGAEVYLPDADITKLTDDEATLLREGKSIANSLNNVSSVAYVGHDLHVGILQNQILFPSCIGKLNDATKSLAFFKTPFQYGNGIEDSAHVIQSNISQTNKWNNATSDRFSDPGLVSLPRTMQQPLSQTCLQLSETGSDTLIEGCILDSPSPSATGNNELTTEDSFGFVNQEMNGIILLFENTLIPIL</sequence>
<dbReference type="EMBL" id="JAEPRD010000264">
    <property type="protein sequence ID" value="KAG2192861.1"/>
    <property type="molecule type" value="Genomic_DNA"/>
</dbReference>
<evidence type="ECO:0000313" key="1">
    <source>
        <dbReference type="EMBL" id="KAG2192861.1"/>
    </source>
</evidence>
<protein>
    <submittedName>
        <fullName evidence="1">Uncharacterized protein</fullName>
    </submittedName>
</protein>
<name>A0A8H7UNQ9_9FUNG</name>
<evidence type="ECO:0000313" key="2">
    <source>
        <dbReference type="Proteomes" id="UP000603453"/>
    </source>
</evidence>
<keyword evidence="2" id="KW-1185">Reference proteome</keyword>
<reference evidence="1" key="1">
    <citation type="submission" date="2020-12" db="EMBL/GenBank/DDBJ databases">
        <title>Metabolic potential, ecology and presence of endohyphal bacteria is reflected in genomic diversity of Mucoromycotina.</title>
        <authorList>
            <person name="Muszewska A."/>
            <person name="Okrasinska A."/>
            <person name="Steczkiewicz K."/>
            <person name="Drgas O."/>
            <person name="Orlowska M."/>
            <person name="Perlinska-Lenart U."/>
            <person name="Aleksandrzak-Piekarczyk T."/>
            <person name="Szatraj K."/>
            <person name="Zielenkiewicz U."/>
            <person name="Pilsyk S."/>
            <person name="Malc E."/>
            <person name="Mieczkowski P."/>
            <person name="Kruszewska J.S."/>
            <person name="Biernat P."/>
            <person name="Pawlowska J."/>
        </authorList>
    </citation>
    <scope>NUCLEOTIDE SEQUENCE</scope>
    <source>
        <strain evidence="1">WA0000017839</strain>
    </source>
</reference>
<gene>
    <name evidence="1" type="ORF">INT47_010274</name>
</gene>
<organism evidence="1 2">
    <name type="scientific">Mucor saturninus</name>
    <dbReference type="NCBI Taxonomy" id="64648"/>
    <lineage>
        <taxon>Eukaryota</taxon>
        <taxon>Fungi</taxon>
        <taxon>Fungi incertae sedis</taxon>
        <taxon>Mucoromycota</taxon>
        <taxon>Mucoromycotina</taxon>
        <taxon>Mucoromycetes</taxon>
        <taxon>Mucorales</taxon>
        <taxon>Mucorineae</taxon>
        <taxon>Mucoraceae</taxon>
        <taxon>Mucor</taxon>
    </lineage>
</organism>
<proteinExistence type="predicted"/>
<accession>A0A8H7UNQ9</accession>